<dbReference type="EMBL" id="BSYI01000006">
    <property type="protein sequence ID" value="GMG81807.1"/>
    <property type="molecule type" value="Genomic_DNA"/>
</dbReference>
<proteinExistence type="predicted"/>
<dbReference type="Pfam" id="PF19670">
    <property type="entry name" value="DUF6173"/>
    <property type="match status" value="1"/>
</dbReference>
<sequence length="166" mass="17413">MTDRPTLKPEARAVRTDCNEGDCAENQPLPEAIARGQANQKSPAEWAYLRLALYLRKFEEQLDSEHEVGIGVAGSEAGALHIRGVGYFAPDLVTFYGLDQHGAKTQLIQHVSQLNVMLKAVPKQAETAERIGFQLASRIEADGEAEAAAAGGEGGAGGGEAGAAAG</sequence>
<organism evidence="2 3">
    <name type="scientific">Paralimibaculum aggregatum</name>
    <dbReference type="NCBI Taxonomy" id="3036245"/>
    <lineage>
        <taxon>Bacteria</taxon>
        <taxon>Pseudomonadati</taxon>
        <taxon>Pseudomonadota</taxon>
        <taxon>Alphaproteobacteria</taxon>
        <taxon>Rhodobacterales</taxon>
        <taxon>Paracoccaceae</taxon>
        <taxon>Paralimibaculum</taxon>
    </lineage>
</organism>
<dbReference type="RefSeq" id="WP_285670527.1">
    <property type="nucleotide sequence ID" value="NZ_BSYI01000006.1"/>
</dbReference>
<evidence type="ECO:0000313" key="3">
    <source>
        <dbReference type="Proteomes" id="UP001239909"/>
    </source>
</evidence>
<keyword evidence="3" id="KW-1185">Reference proteome</keyword>
<evidence type="ECO:0000313" key="2">
    <source>
        <dbReference type="EMBL" id="GMG81807.1"/>
    </source>
</evidence>
<feature type="compositionally biased region" description="Gly residues" evidence="1">
    <location>
        <begin position="151"/>
        <end position="166"/>
    </location>
</feature>
<dbReference type="Proteomes" id="UP001239909">
    <property type="component" value="Unassembled WGS sequence"/>
</dbReference>
<evidence type="ECO:0000256" key="1">
    <source>
        <dbReference type="SAM" id="MobiDB-lite"/>
    </source>
</evidence>
<name>A0ABQ6LFP8_9RHOB</name>
<gene>
    <name evidence="2" type="ORF">LNKW23_10200</name>
</gene>
<feature type="region of interest" description="Disordered" evidence="1">
    <location>
        <begin position="146"/>
        <end position="166"/>
    </location>
</feature>
<comment type="caution">
    <text evidence="2">The sequence shown here is derived from an EMBL/GenBank/DDBJ whole genome shotgun (WGS) entry which is preliminary data.</text>
</comment>
<protein>
    <submittedName>
        <fullName evidence="2">Uncharacterized protein</fullName>
    </submittedName>
</protein>
<reference evidence="2 3" key="1">
    <citation type="submission" date="2023-04" db="EMBL/GenBank/DDBJ databases">
        <title>Marinoamorphus aggregata gen. nov., sp. Nov., isolate from tissue of brittle star Ophioplocus japonicus.</title>
        <authorList>
            <person name="Kawano K."/>
            <person name="Sawayama S."/>
            <person name="Nakagawa S."/>
        </authorList>
    </citation>
    <scope>NUCLEOTIDE SEQUENCE [LARGE SCALE GENOMIC DNA]</scope>
    <source>
        <strain evidence="2 3">NKW23</strain>
    </source>
</reference>
<dbReference type="InterPro" id="IPR046171">
    <property type="entry name" value="DUF6173"/>
</dbReference>
<accession>A0ABQ6LFP8</accession>